<reference evidence="1" key="1">
    <citation type="submission" date="2019-08" db="EMBL/GenBank/DDBJ databases">
        <authorList>
            <person name="Kucharzyk K."/>
            <person name="Murdoch R.W."/>
            <person name="Higgins S."/>
            <person name="Loffler F."/>
        </authorList>
    </citation>
    <scope>NUCLEOTIDE SEQUENCE</scope>
</reference>
<dbReference type="EMBL" id="VSSQ01026635">
    <property type="protein sequence ID" value="MPM75455.1"/>
    <property type="molecule type" value="Genomic_DNA"/>
</dbReference>
<organism evidence="1">
    <name type="scientific">bioreactor metagenome</name>
    <dbReference type="NCBI Taxonomy" id="1076179"/>
    <lineage>
        <taxon>unclassified sequences</taxon>
        <taxon>metagenomes</taxon>
        <taxon>ecological metagenomes</taxon>
    </lineage>
</organism>
<gene>
    <name evidence="1" type="ORF">SDC9_122448</name>
</gene>
<name>A0A645CEX6_9ZZZZ</name>
<sequence length="63" mass="6905">MHRHVGVNLHIAGMLGFRAAVKIELPAHPHTPFGHNMRMPVGLGGTYPIIDGFAKARFHLLPT</sequence>
<accession>A0A645CEX6</accession>
<comment type="caution">
    <text evidence="1">The sequence shown here is derived from an EMBL/GenBank/DDBJ whole genome shotgun (WGS) entry which is preliminary data.</text>
</comment>
<dbReference type="AlphaFoldDB" id="A0A645CEX6"/>
<proteinExistence type="predicted"/>
<protein>
    <submittedName>
        <fullName evidence="1">Uncharacterized protein</fullName>
    </submittedName>
</protein>
<evidence type="ECO:0000313" key="1">
    <source>
        <dbReference type="EMBL" id="MPM75455.1"/>
    </source>
</evidence>